<feature type="chain" id="PRO_5045894762" evidence="1">
    <location>
        <begin position="23"/>
        <end position="307"/>
    </location>
</feature>
<keyword evidence="4" id="KW-1185">Reference proteome</keyword>
<evidence type="ECO:0000259" key="2">
    <source>
        <dbReference type="Pfam" id="PF09699"/>
    </source>
</evidence>
<protein>
    <submittedName>
        <fullName evidence="3">Cytochrome c3 family protein</fullName>
    </submittedName>
</protein>
<feature type="domain" description="Doubled CXXCH motif" evidence="2">
    <location>
        <begin position="275"/>
        <end position="306"/>
    </location>
</feature>
<proteinExistence type="predicted"/>
<sequence length="307" mass="31927">MKNLLKLSVAVATVLMAGNAMATQNKSIVDSKHNLGSTSVASPTNQRNKTDATTEVCVFCHTPHGGVAKSGGETVAPLWNKTLPSSATFSTYSTLGTATLQGTVKSVGSVSIACLSCHDGSQAMDVMINQPGSGNYKADRGALEGLGGTWTQYGTNINTTTGQMETTNPVPGLGTDLTNDHPIGIQYAGGLITGKTNADRGNSSAYKNQDFRGLTSTTINGNTVWYVAVGATNDTTGLTNQVAGSDITPVSGIRNKTDMALYTRTEGGVDQPFVECASCHDPHQADTATFLRIDNRGSAVCLACHVK</sequence>
<dbReference type="RefSeq" id="WP_207380883.1">
    <property type="nucleotide sequence ID" value="NZ_CP071502.1"/>
</dbReference>
<evidence type="ECO:0000313" key="3">
    <source>
        <dbReference type="EMBL" id="QSX37699.1"/>
    </source>
</evidence>
<reference evidence="3 4" key="1">
    <citation type="submission" date="2021-03" db="EMBL/GenBank/DDBJ databases">
        <title>Novel species identification of genus Shewanella.</title>
        <authorList>
            <person name="Liu G."/>
            <person name="Zhang Q."/>
        </authorList>
    </citation>
    <scope>NUCLEOTIDE SEQUENCE [LARGE SCALE GENOMIC DNA]</scope>
    <source>
        <strain evidence="3 4">FJAT-52962</strain>
    </source>
</reference>
<keyword evidence="1" id="KW-0732">Signal</keyword>
<dbReference type="Pfam" id="PF09699">
    <property type="entry name" value="Paired_CXXCH_1"/>
    <property type="match status" value="1"/>
</dbReference>
<feature type="signal peptide" evidence="1">
    <location>
        <begin position="1"/>
        <end position="22"/>
    </location>
</feature>
<dbReference type="SUPFAM" id="SSF48695">
    <property type="entry name" value="Multiheme cytochromes"/>
    <property type="match status" value="2"/>
</dbReference>
<organism evidence="3 4">
    <name type="scientific">Shewanella sedimentimangrovi</name>
    <dbReference type="NCBI Taxonomy" id="2814293"/>
    <lineage>
        <taxon>Bacteria</taxon>
        <taxon>Pseudomonadati</taxon>
        <taxon>Pseudomonadota</taxon>
        <taxon>Gammaproteobacteria</taxon>
        <taxon>Alteromonadales</taxon>
        <taxon>Shewanellaceae</taxon>
        <taxon>Shewanella</taxon>
    </lineage>
</organism>
<evidence type="ECO:0000256" key="1">
    <source>
        <dbReference type="SAM" id="SignalP"/>
    </source>
</evidence>
<gene>
    <name evidence="3" type="ORF">JYB85_02330</name>
</gene>
<evidence type="ECO:0000313" key="4">
    <source>
        <dbReference type="Proteomes" id="UP000663207"/>
    </source>
</evidence>
<dbReference type="Proteomes" id="UP000663207">
    <property type="component" value="Chromosome"/>
</dbReference>
<dbReference type="InterPro" id="IPR010177">
    <property type="entry name" value="Paired_CXXCH_1"/>
</dbReference>
<dbReference type="EMBL" id="CP071502">
    <property type="protein sequence ID" value="QSX37699.1"/>
    <property type="molecule type" value="Genomic_DNA"/>
</dbReference>
<name>A0ABX7R2I1_9GAMM</name>
<dbReference type="NCBIfam" id="TIGR01905">
    <property type="entry name" value="paired_CXXCH_1"/>
    <property type="match status" value="1"/>
</dbReference>
<accession>A0ABX7R2I1</accession>
<dbReference type="InterPro" id="IPR036280">
    <property type="entry name" value="Multihaem_cyt_sf"/>
</dbReference>